<accession>A0A5M3WN37</accession>
<keyword evidence="4 7" id="KW-0812">Transmembrane</keyword>
<keyword evidence="5 7" id="KW-1133">Transmembrane helix</keyword>
<keyword evidence="6 7" id="KW-0472">Membrane</keyword>
<dbReference type="AlphaFoldDB" id="A0A5M3WN37"/>
<gene>
    <name evidence="9" type="ORF">Amac_013130</name>
</gene>
<feature type="transmembrane region" description="Helical" evidence="7">
    <location>
        <begin position="192"/>
        <end position="211"/>
    </location>
</feature>
<protein>
    <recommendedName>
        <fullName evidence="8">Acyltransferase 3 domain-containing protein</fullName>
    </recommendedName>
</protein>
<sequence>MCVLIRIADSAILIVAVPEQICPTHREGVMEMATATTVESTKTRAVWADVAKGVCILLVVLWHTVNKHYLQVDWKIGGAIPAMWGFFGDQLMTLRMPLFFTISGMFAVSAFHRPWRVVVRSRVAKFLYLYLVWMLIHTAILWFTPSFDTLSARSLGQFAEQLTITPPNLWYLYALALYFVAAKALKRVPVPILLGAAALLAVVAAADLIATPGNRGSLLQNFVFFLLGLHLRPHIERLTQHTTWRRTGAIGAVYAIALLAMAATATQQTPTIWTAVSLIATVFGLSAAPLVARWTHIGAALSWLGRRTLPIYVIHMPILALLHVTLIGKLSNASPAVQTVLAVAYPVIVTALLVALCLLAEYGLKAARATWLFELASRRTRV</sequence>
<dbReference type="GO" id="GO:0009246">
    <property type="term" value="P:enterobacterial common antigen biosynthetic process"/>
    <property type="evidence" value="ECO:0007669"/>
    <property type="project" value="TreeGrafter"/>
</dbReference>
<feature type="transmembrane region" description="Helical" evidence="7">
    <location>
        <begin position="217"/>
        <end position="235"/>
    </location>
</feature>
<dbReference type="Proteomes" id="UP000331127">
    <property type="component" value="Unassembled WGS sequence"/>
</dbReference>
<feature type="transmembrane region" description="Helical" evidence="7">
    <location>
        <begin position="127"/>
        <end position="147"/>
    </location>
</feature>
<evidence type="ECO:0000256" key="3">
    <source>
        <dbReference type="ARBA" id="ARBA00022475"/>
    </source>
</evidence>
<dbReference type="PANTHER" id="PTHR40074">
    <property type="entry name" value="O-ACETYLTRANSFERASE WECH"/>
    <property type="match status" value="1"/>
</dbReference>
<evidence type="ECO:0000256" key="2">
    <source>
        <dbReference type="ARBA" id="ARBA00007400"/>
    </source>
</evidence>
<organism evidence="9 10">
    <name type="scientific">Acrocarpospora macrocephala</name>
    <dbReference type="NCBI Taxonomy" id="150177"/>
    <lineage>
        <taxon>Bacteria</taxon>
        <taxon>Bacillati</taxon>
        <taxon>Actinomycetota</taxon>
        <taxon>Actinomycetes</taxon>
        <taxon>Streptosporangiales</taxon>
        <taxon>Streptosporangiaceae</taxon>
        <taxon>Acrocarpospora</taxon>
    </lineage>
</organism>
<feature type="transmembrane region" description="Helical" evidence="7">
    <location>
        <begin position="312"/>
        <end position="331"/>
    </location>
</feature>
<dbReference type="PANTHER" id="PTHR40074:SF2">
    <property type="entry name" value="O-ACETYLTRANSFERASE WECH"/>
    <property type="match status" value="1"/>
</dbReference>
<comment type="subcellular location">
    <subcellularLocation>
        <location evidence="1">Cell membrane</location>
        <topology evidence="1">Multi-pass membrane protein</topology>
    </subcellularLocation>
</comment>
<feature type="transmembrane region" description="Helical" evidence="7">
    <location>
        <begin position="46"/>
        <end position="65"/>
    </location>
</feature>
<feature type="domain" description="Acyltransferase 3" evidence="8">
    <location>
        <begin position="47"/>
        <end position="353"/>
    </location>
</feature>
<evidence type="ECO:0000313" key="9">
    <source>
        <dbReference type="EMBL" id="GES07718.1"/>
    </source>
</evidence>
<evidence type="ECO:0000256" key="6">
    <source>
        <dbReference type="ARBA" id="ARBA00023136"/>
    </source>
</evidence>
<evidence type="ECO:0000256" key="5">
    <source>
        <dbReference type="ARBA" id="ARBA00022989"/>
    </source>
</evidence>
<dbReference type="Pfam" id="PF01757">
    <property type="entry name" value="Acyl_transf_3"/>
    <property type="match status" value="1"/>
</dbReference>
<dbReference type="GO" id="GO:0005886">
    <property type="term" value="C:plasma membrane"/>
    <property type="evidence" value="ECO:0007669"/>
    <property type="project" value="UniProtKB-SubCell"/>
</dbReference>
<feature type="transmembrane region" description="Helical" evidence="7">
    <location>
        <begin position="272"/>
        <end position="292"/>
    </location>
</feature>
<evidence type="ECO:0000259" key="8">
    <source>
        <dbReference type="Pfam" id="PF01757"/>
    </source>
</evidence>
<feature type="transmembrane region" description="Helical" evidence="7">
    <location>
        <begin position="96"/>
        <end position="115"/>
    </location>
</feature>
<comment type="caution">
    <text evidence="9">The sequence shown here is derived from an EMBL/GenBank/DDBJ whole genome shotgun (WGS) entry which is preliminary data.</text>
</comment>
<reference evidence="9 10" key="1">
    <citation type="submission" date="2019-10" db="EMBL/GenBank/DDBJ databases">
        <title>Whole genome shotgun sequence of Acrocarpospora macrocephala NBRC 16266.</title>
        <authorList>
            <person name="Ichikawa N."/>
            <person name="Kimura A."/>
            <person name="Kitahashi Y."/>
            <person name="Komaki H."/>
            <person name="Oguchi A."/>
        </authorList>
    </citation>
    <scope>NUCLEOTIDE SEQUENCE [LARGE SCALE GENOMIC DNA]</scope>
    <source>
        <strain evidence="9 10">NBRC 16266</strain>
    </source>
</reference>
<dbReference type="InterPro" id="IPR002656">
    <property type="entry name" value="Acyl_transf_3_dom"/>
</dbReference>
<comment type="similarity">
    <text evidence="2">Belongs to the acyltransferase 3 family.</text>
</comment>
<proteinExistence type="inferred from homology"/>
<dbReference type="GO" id="GO:0016413">
    <property type="term" value="F:O-acetyltransferase activity"/>
    <property type="evidence" value="ECO:0007669"/>
    <property type="project" value="TreeGrafter"/>
</dbReference>
<feature type="transmembrane region" description="Helical" evidence="7">
    <location>
        <begin position="247"/>
        <end position="266"/>
    </location>
</feature>
<dbReference type="EMBL" id="BLAE01000007">
    <property type="protein sequence ID" value="GES07718.1"/>
    <property type="molecule type" value="Genomic_DNA"/>
</dbReference>
<evidence type="ECO:0000313" key="10">
    <source>
        <dbReference type="Proteomes" id="UP000331127"/>
    </source>
</evidence>
<feature type="transmembrane region" description="Helical" evidence="7">
    <location>
        <begin position="167"/>
        <end position="185"/>
    </location>
</feature>
<evidence type="ECO:0000256" key="1">
    <source>
        <dbReference type="ARBA" id="ARBA00004651"/>
    </source>
</evidence>
<feature type="transmembrane region" description="Helical" evidence="7">
    <location>
        <begin position="343"/>
        <end position="364"/>
    </location>
</feature>
<name>A0A5M3WN37_9ACTN</name>
<keyword evidence="10" id="KW-1185">Reference proteome</keyword>
<evidence type="ECO:0000256" key="4">
    <source>
        <dbReference type="ARBA" id="ARBA00022692"/>
    </source>
</evidence>
<evidence type="ECO:0000256" key="7">
    <source>
        <dbReference type="SAM" id="Phobius"/>
    </source>
</evidence>
<keyword evidence="3" id="KW-1003">Cell membrane</keyword>